<evidence type="ECO:0000256" key="1">
    <source>
        <dbReference type="SAM" id="MobiDB-lite"/>
    </source>
</evidence>
<organism evidence="2 3">
    <name type="scientific">Plenodomus tracheiphilus IPT5</name>
    <dbReference type="NCBI Taxonomy" id="1408161"/>
    <lineage>
        <taxon>Eukaryota</taxon>
        <taxon>Fungi</taxon>
        <taxon>Dikarya</taxon>
        <taxon>Ascomycota</taxon>
        <taxon>Pezizomycotina</taxon>
        <taxon>Dothideomycetes</taxon>
        <taxon>Pleosporomycetidae</taxon>
        <taxon>Pleosporales</taxon>
        <taxon>Pleosporineae</taxon>
        <taxon>Leptosphaeriaceae</taxon>
        <taxon>Plenodomus</taxon>
    </lineage>
</organism>
<dbReference type="AlphaFoldDB" id="A0A6A7BAW0"/>
<sequence>MTLAVGLARGGQRRYGTRQGPHINLAMASQGSGSGDGVEGWRGSDDADDGSGVEVVISITRTTCAKRRVAWTTAANDGPNALPAVLSCPDALGVVETTGRASALVVQVVVRHALMHMELIAGRRLIWPPAPVAITPCLGDRLQPAASVDHHDRTDYR</sequence>
<name>A0A6A7BAW0_9PLEO</name>
<gene>
    <name evidence="2" type="ORF">T440DRAFT_29282</name>
</gene>
<keyword evidence="3" id="KW-1185">Reference proteome</keyword>
<dbReference type="Proteomes" id="UP000799423">
    <property type="component" value="Unassembled WGS sequence"/>
</dbReference>
<proteinExistence type="predicted"/>
<accession>A0A6A7BAW0</accession>
<reference evidence="2" key="1">
    <citation type="submission" date="2020-01" db="EMBL/GenBank/DDBJ databases">
        <authorList>
            <consortium name="DOE Joint Genome Institute"/>
            <person name="Haridas S."/>
            <person name="Albert R."/>
            <person name="Binder M."/>
            <person name="Bloem J."/>
            <person name="Labutti K."/>
            <person name="Salamov A."/>
            <person name="Andreopoulos B."/>
            <person name="Baker S.E."/>
            <person name="Barry K."/>
            <person name="Bills G."/>
            <person name="Bluhm B.H."/>
            <person name="Cannon C."/>
            <person name="Castanera R."/>
            <person name="Culley D.E."/>
            <person name="Daum C."/>
            <person name="Ezra D."/>
            <person name="Gonzalez J.B."/>
            <person name="Henrissat B."/>
            <person name="Kuo A."/>
            <person name="Liang C."/>
            <person name="Lipzen A."/>
            <person name="Lutzoni F."/>
            <person name="Magnuson J."/>
            <person name="Mondo S."/>
            <person name="Nolan M."/>
            <person name="Ohm R."/>
            <person name="Pangilinan J."/>
            <person name="Park H.-J."/>
            <person name="Ramirez L."/>
            <person name="Alfaro M."/>
            <person name="Sun H."/>
            <person name="Tritt A."/>
            <person name="Yoshinaga Y."/>
            <person name="Zwiers L.-H."/>
            <person name="Turgeon B.G."/>
            <person name="Goodwin S.B."/>
            <person name="Spatafora J.W."/>
            <person name="Crous P.W."/>
            <person name="Grigoriev I.V."/>
        </authorList>
    </citation>
    <scope>NUCLEOTIDE SEQUENCE</scope>
    <source>
        <strain evidence="2">IPT5</strain>
    </source>
</reference>
<evidence type="ECO:0000313" key="3">
    <source>
        <dbReference type="Proteomes" id="UP000799423"/>
    </source>
</evidence>
<evidence type="ECO:0000313" key="2">
    <source>
        <dbReference type="EMBL" id="KAF2852503.1"/>
    </source>
</evidence>
<feature type="region of interest" description="Disordered" evidence="1">
    <location>
        <begin position="27"/>
        <end position="49"/>
    </location>
</feature>
<protein>
    <submittedName>
        <fullName evidence="2">Uncharacterized protein</fullName>
    </submittedName>
</protein>
<dbReference type="EMBL" id="MU006298">
    <property type="protein sequence ID" value="KAF2852503.1"/>
    <property type="molecule type" value="Genomic_DNA"/>
</dbReference>